<keyword evidence="4 7" id="KW-0406">Ion transport</keyword>
<sequence>MLSGAVVNRYARGLLAFAQEHGAIDDIDAQLVQIAEAIRVSKPFRQLLSNPILPTDVKLSTIERIVTGSLRDDVRRFLAILLKRGRGAYVGSIASRYRELVDELHGRLAIDIETAQPLTEAEEQAIVTRLSQAYGKQIVPRVRENAELIAGYRIQVGNRVLDATTQSALRQFRERLLNGAVRKEGTR</sequence>
<dbReference type="InterPro" id="IPR026015">
    <property type="entry name" value="ATP_synth_OSCP/delta_N_sf"/>
</dbReference>
<keyword evidence="2 7" id="KW-0813">Transport</keyword>
<evidence type="ECO:0000256" key="2">
    <source>
        <dbReference type="ARBA" id="ARBA00022448"/>
    </source>
</evidence>
<dbReference type="Pfam" id="PF00213">
    <property type="entry name" value="OSCP"/>
    <property type="match status" value="1"/>
</dbReference>
<protein>
    <recommendedName>
        <fullName evidence="7">ATP synthase subunit delta</fullName>
    </recommendedName>
    <alternativeName>
        <fullName evidence="7">ATP synthase F(1) sector subunit delta</fullName>
    </alternativeName>
    <alternativeName>
        <fullName evidence="7">F-type ATPase subunit delta</fullName>
        <shortName evidence="7">F-ATPase subunit delta</shortName>
    </alternativeName>
</protein>
<name>A0A1H2XAA7_9BACL</name>
<dbReference type="GO" id="GO:0045259">
    <property type="term" value="C:proton-transporting ATP synthase complex"/>
    <property type="evidence" value="ECO:0007669"/>
    <property type="project" value="UniProtKB-KW"/>
</dbReference>
<dbReference type="PANTHER" id="PTHR11910">
    <property type="entry name" value="ATP SYNTHASE DELTA CHAIN"/>
    <property type="match status" value="1"/>
</dbReference>
<comment type="function">
    <text evidence="7">F(1)F(0) ATP synthase produces ATP from ADP in the presence of a proton or sodium gradient. F-type ATPases consist of two structural domains, F(1) containing the extramembraneous catalytic core and F(0) containing the membrane proton channel, linked together by a central stalk and a peripheral stalk. During catalysis, ATP synthesis in the catalytic domain of F(1) is coupled via a rotary mechanism of the central stalk subunits to proton translocation.</text>
</comment>
<dbReference type="RefSeq" id="WP_006445899.1">
    <property type="nucleotide sequence ID" value="NZ_FNOJ01000019.1"/>
</dbReference>
<keyword evidence="6 7" id="KW-0066">ATP synthesis</keyword>
<dbReference type="HAMAP" id="MF_01416">
    <property type="entry name" value="ATP_synth_delta_bact"/>
    <property type="match status" value="1"/>
</dbReference>
<organism evidence="8 9">
    <name type="scientific">Alicyclobacillus hesperidum</name>
    <dbReference type="NCBI Taxonomy" id="89784"/>
    <lineage>
        <taxon>Bacteria</taxon>
        <taxon>Bacillati</taxon>
        <taxon>Bacillota</taxon>
        <taxon>Bacilli</taxon>
        <taxon>Bacillales</taxon>
        <taxon>Alicyclobacillaceae</taxon>
        <taxon>Alicyclobacillus</taxon>
    </lineage>
</organism>
<evidence type="ECO:0000313" key="9">
    <source>
        <dbReference type="Proteomes" id="UP000182589"/>
    </source>
</evidence>
<evidence type="ECO:0000256" key="1">
    <source>
        <dbReference type="ARBA" id="ARBA00004370"/>
    </source>
</evidence>
<dbReference type="AlphaFoldDB" id="A0A1H2XAA7"/>
<comment type="similarity">
    <text evidence="7">Belongs to the ATPase delta chain family.</text>
</comment>
<dbReference type="PRINTS" id="PR00125">
    <property type="entry name" value="ATPASEDELTA"/>
</dbReference>
<keyword evidence="3 7" id="KW-0375">Hydrogen ion transport</keyword>
<dbReference type="Gene3D" id="1.10.520.20">
    <property type="entry name" value="N-terminal domain of the delta subunit of the F1F0-ATP synthase"/>
    <property type="match status" value="1"/>
</dbReference>
<dbReference type="GO" id="GO:0046933">
    <property type="term" value="F:proton-transporting ATP synthase activity, rotational mechanism"/>
    <property type="evidence" value="ECO:0007669"/>
    <property type="project" value="UniProtKB-UniRule"/>
</dbReference>
<dbReference type="InterPro" id="IPR000711">
    <property type="entry name" value="ATPase_OSCP/dsu"/>
</dbReference>
<dbReference type="SUPFAM" id="SSF47928">
    <property type="entry name" value="N-terminal domain of the delta subunit of the F1F0-ATP synthase"/>
    <property type="match status" value="1"/>
</dbReference>
<evidence type="ECO:0000256" key="5">
    <source>
        <dbReference type="ARBA" id="ARBA00023136"/>
    </source>
</evidence>
<reference evidence="9" key="1">
    <citation type="submission" date="2016-10" db="EMBL/GenBank/DDBJ databases">
        <authorList>
            <person name="Varghese N."/>
        </authorList>
    </citation>
    <scope>NUCLEOTIDE SEQUENCE [LARGE SCALE GENOMIC DNA]</scope>
    <source>
        <strain evidence="9">DSM 12489</strain>
    </source>
</reference>
<dbReference type="EMBL" id="FNOJ01000019">
    <property type="protein sequence ID" value="SDW89770.1"/>
    <property type="molecule type" value="Genomic_DNA"/>
</dbReference>
<dbReference type="Proteomes" id="UP000182589">
    <property type="component" value="Unassembled WGS sequence"/>
</dbReference>
<dbReference type="NCBIfam" id="TIGR01145">
    <property type="entry name" value="ATP_synt_delta"/>
    <property type="match status" value="1"/>
</dbReference>
<evidence type="ECO:0000313" key="8">
    <source>
        <dbReference type="EMBL" id="SDW89770.1"/>
    </source>
</evidence>
<gene>
    <name evidence="7" type="primary">atpH</name>
    <name evidence="8" type="ORF">SAMN04489725_11934</name>
</gene>
<evidence type="ECO:0000256" key="4">
    <source>
        <dbReference type="ARBA" id="ARBA00023065"/>
    </source>
</evidence>
<evidence type="ECO:0000256" key="3">
    <source>
        <dbReference type="ARBA" id="ARBA00022781"/>
    </source>
</evidence>
<proteinExistence type="inferred from homology"/>
<evidence type="ECO:0000256" key="7">
    <source>
        <dbReference type="HAMAP-Rule" id="MF_01416"/>
    </source>
</evidence>
<dbReference type="GO" id="GO:0005886">
    <property type="term" value="C:plasma membrane"/>
    <property type="evidence" value="ECO:0007669"/>
    <property type="project" value="UniProtKB-SubCell"/>
</dbReference>
<evidence type="ECO:0000256" key="6">
    <source>
        <dbReference type="ARBA" id="ARBA00023310"/>
    </source>
</evidence>
<accession>A0A1H2XAA7</accession>
<comment type="subcellular location">
    <subcellularLocation>
        <location evidence="7">Cell membrane</location>
        <topology evidence="7">Peripheral membrane protein</topology>
    </subcellularLocation>
    <subcellularLocation>
        <location evidence="1">Membrane</location>
    </subcellularLocation>
</comment>
<keyword evidence="7" id="KW-1003">Cell membrane</keyword>
<keyword evidence="9" id="KW-1185">Reference proteome</keyword>
<keyword evidence="5 7" id="KW-0472">Membrane</keyword>
<dbReference type="STRING" id="89784.SAMN04489725_11934"/>
<comment type="function">
    <text evidence="7">This protein is part of the stalk that links CF(0) to CF(1). It either transmits conformational changes from CF(0) to CF(1) or is implicated in proton conduction.</text>
</comment>
<keyword evidence="7" id="KW-0139">CF(1)</keyword>